<sequence length="418" mass="47548">MSIITSLTRMWLTRSTKPFIFKNEYDNVLSYQDCDNLGLYVHIPFCRSICNFCPYCKVRYSKDLCNRYIDALLREIHAVGGQQSGKKETNSLYFGGGTPALAADRLGEIIGAIKEHFVITEGIGVELHPDNVTPDVLRTLKTAGVTKISIGIQSFQTKFQSVLGRTSVDISAMKQALSEVPFETVSMDFIFALPNQTFEDLKADVDAAFQSGANHVAIYPFIDFTFTPSTVTTMPKKEKRELLDAITRYCMDQGYTRSSIWTFSSEADARYSSMTRDNFLGFGCSATTLLKDQFKINTFSVEEYCNRIAEEKLPTSLTLRFTLRQRMIYYLFWTAYSTKVAAGGFEKFFGVPLKKMYGAELKLAKLMGFVTEENGVYSMTLKGAFYYHYYENFYTLSYIDKMWGVMRKEAFPQELTLG</sequence>
<dbReference type="PANTHER" id="PTHR13932:SF5">
    <property type="entry name" value="RADICAL S-ADENOSYL METHIONINE DOMAIN-CONTAINING PROTEIN 1, MITOCHONDRIAL"/>
    <property type="match status" value="1"/>
</dbReference>
<feature type="domain" description="Radical SAM core" evidence="6">
    <location>
        <begin position="31"/>
        <end position="253"/>
    </location>
</feature>
<evidence type="ECO:0000313" key="8">
    <source>
        <dbReference type="Proteomes" id="UP000620327"/>
    </source>
</evidence>
<keyword evidence="4" id="KW-0408">Iron</keyword>
<dbReference type="GO" id="GO:0006779">
    <property type="term" value="P:porphyrin-containing compound biosynthetic process"/>
    <property type="evidence" value="ECO:0007669"/>
    <property type="project" value="TreeGrafter"/>
</dbReference>
<dbReference type="SUPFAM" id="SSF102114">
    <property type="entry name" value="Radical SAM enzymes"/>
    <property type="match status" value="1"/>
</dbReference>
<evidence type="ECO:0000259" key="6">
    <source>
        <dbReference type="PROSITE" id="PS51918"/>
    </source>
</evidence>
<name>A0A923S7T5_9FIRM</name>
<reference evidence="7" key="1">
    <citation type="submission" date="2020-08" db="EMBL/GenBank/DDBJ databases">
        <title>Genome public.</title>
        <authorList>
            <person name="Liu C."/>
            <person name="Sun Q."/>
        </authorList>
    </citation>
    <scope>NUCLEOTIDE SEQUENCE</scope>
    <source>
        <strain evidence="7">BX15</strain>
    </source>
</reference>
<dbReference type="GO" id="GO:0046872">
    <property type="term" value="F:metal ion binding"/>
    <property type="evidence" value="ECO:0007669"/>
    <property type="project" value="UniProtKB-KW"/>
</dbReference>
<evidence type="ECO:0000256" key="1">
    <source>
        <dbReference type="ARBA" id="ARBA00017228"/>
    </source>
</evidence>
<dbReference type="GO" id="GO:0005737">
    <property type="term" value="C:cytoplasm"/>
    <property type="evidence" value="ECO:0007669"/>
    <property type="project" value="TreeGrafter"/>
</dbReference>
<dbReference type="InterPro" id="IPR006638">
    <property type="entry name" value="Elp3/MiaA/NifB-like_rSAM"/>
</dbReference>
<keyword evidence="5" id="KW-0411">Iron-sulfur</keyword>
<dbReference type="AlphaFoldDB" id="A0A923S7T5"/>
<keyword evidence="8" id="KW-1185">Reference proteome</keyword>
<evidence type="ECO:0000256" key="5">
    <source>
        <dbReference type="ARBA" id="ARBA00023014"/>
    </source>
</evidence>
<keyword evidence="2" id="KW-0949">S-adenosyl-L-methionine</keyword>
<evidence type="ECO:0000256" key="4">
    <source>
        <dbReference type="ARBA" id="ARBA00023004"/>
    </source>
</evidence>
<dbReference type="RefSeq" id="WP_187015266.1">
    <property type="nucleotide sequence ID" value="NZ_JACOQI010000012.1"/>
</dbReference>
<dbReference type="GO" id="GO:0003824">
    <property type="term" value="F:catalytic activity"/>
    <property type="evidence" value="ECO:0007669"/>
    <property type="project" value="InterPro"/>
</dbReference>
<dbReference type="InterPro" id="IPR034505">
    <property type="entry name" value="Coproporphyrinogen-III_oxidase"/>
</dbReference>
<dbReference type="Gene3D" id="3.20.20.70">
    <property type="entry name" value="Aldolase class I"/>
    <property type="match status" value="1"/>
</dbReference>
<gene>
    <name evidence="7" type="ORF">H8Z83_12020</name>
</gene>
<dbReference type="Proteomes" id="UP000620327">
    <property type="component" value="Unassembled WGS sequence"/>
</dbReference>
<evidence type="ECO:0000313" key="7">
    <source>
        <dbReference type="EMBL" id="MBC5771035.1"/>
    </source>
</evidence>
<protein>
    <recommendedName>
        <fullName evidence="1">Heme chaperone HemW</fullName>
    </recommendedName>
</protein>
<accession>A0A923S7T5</accession>
<dbReference type="SFLD" id="SFLDG01065">
    <property type="entry name" value="anaerobic_coproporphyrinogen-I"/>
    <property type="match status" value="1"/>
</dbReference>
<dbReference type="SFLD" id="SFLDS00029">
    <property type="entry name" value="Radical_SAM"/>
    <property type="match status" value="1"/>
</dbReference>
<dbReference type="PANTHER" id="PTHR13932">
    <property type="entry name" value="COPROPORPHYRINIGEN III OXIDASE"/>
    <property type="match status" value="1"/>
</dbReference>
<proteinExistence type="predicted"/>
<dbReference type="InterPro" id="IPR013785">
    <property type="entry name" value="Aldolase_TIM"/>
</dbReference>
<dbReference type="SMART" id="SM00729">
    <property type="entry name" value="Elp3"/>
    <property type="match status" value="1"/>
</dbReference>
<dbReference type="GO" id="GO:0051539">
    <property type="term" value="F:4 iron, 4 sulfur cluster binding"/>
    <property type="evidence" value="ECO:0007669"/>
    <property type="project" value="TreeGrafter"/>
</dbReference>
<comment type="caution">
    <text evidence="7">The sequence shown here is derived from an EMBL/GenBank/DDBJ whole genome shotgun (WGS) entry which is preliminary data.</text>
</comment>
<dbReference type="Pfam" id="PF04055">
    <property type="entry name" value="Radical_SAM"/>
    <property type="match status" value="1"/>
</dbReference>
<evidence type="ECO:0000256" key="2">
    <source>
        <dbReference type="ARBA" id="ARBA00022691"/>
    </source>
</evidence>
<dbReference type="PROSITE" id="PS51918">
    <property type="entry name" value="RADICAL_SAM"/>
    <property type="match status" value="1"/>
</dbReference>
<dbReference type="EMBL" id="JACOQI010000012">
    <property type="protein sequence ID" value="MBC5771035.1"/>
    <property type="molecule type" value="Genomic_DNA"/>
</dbReference>
<organism evidence="7 8">
    <name type="scientific">Dysosmobacter segnis</name>
    <dbReference type="NCBI Taxonomy" id="2763042"/>
    <lineage>
        <taxon>Bacteria</taxon>
        <taxon>Bacillati</taxon>
        <taxon>Bacillota</taxon>
        <taxon>Clostridia</taxon>
        <taxon>Eubacteriales</taxon>
        <taxon>Oscillospiraceae</taxon>
        <taxon>Dysosmobacter</taxon>
    </lineage>
</organism>
<dbReference type="InterPro" id="IPR007197">
    <property type="entry name" value="rSAM"/>
</dbReference>
<keyword evidence="3" id="KW-0479">Metal-binding</keyword>
<dbReference type="InterPro" id="IPR058240">
    <property type="entry name" value="rSAM_sf"/>
</dbReference>
<evidence type="ECO:0000256" key="3">
    <source>
        <dbReference type="ARBA" id="ARBA00022723"/>
    </source>
</evidence>